<accession>A0ABR2N5V2</accession>
<comment type="caution">
    <text evidence="1">The sequence shown here is derived from an EMBL/GenBank/DDBJ whole genome shotgun (WGS) entry which is preliminary data.</text>
</comment>
<reference evidence="1 2" key="1">
    <citation type="journal article" date="2022" name="Nat. Plants">
        <title>Genomes of leafy and leafless Platanthera orchids illuminate the evolution of mycoheterotrophy.</title>
        <authorList>
            <person name="Li M.H."/>
            <person name="Liu K.W."/>
            <person name="Li Z."/>
            <person name="Lu H.C."/>
            <person name="Ye Q.L."/>
            <person name="Zhang D."/>
            <person name="Wang J.Y."/>
            <person name="Li Y.F."/>
            <person name="Zhong Z.M."/>
            <person name="Liu X."/>
            <person name="Yu X."/>
            <person name="Liu D.K."/>
            <person name="Tu X.D."/>
            <person name="Liu B."/>
            <person name="Hao Y."/>
            <person name="Liao X.Y."/>
            <person name="Jiang Y.T."/>
            <person name="Sun W.H."/>
            <person name="Chen J."/>
            <person name="Chen Y.Q."/>
            <person name="Ai Y."/>
            <person name="Zhai J.W."/>
            <person name="Wu S.S."/>
            <person name="Zhou Z."/>
            <person name="Hsiao Y.Y."/>
            <person name="Wu W.L."/>
            <person name="Chen Y.Y."/>
            <person name="Lin Y.F."/>
            <person name="Hsu J.L."/>
            <person name="Li C.Y."/>
            <person name="Wang Z.W."/>
            <person name="Zhao X."/>
            <person name="Zhong W.Y."/>
            <person name="Ma X.K."/>
            <person name="Ma L."/>
            <person name="Huang J."/>
            <person name="Chen G.Z."/>
            <person name="Huang M.Z."/>
            <person name="Huang L."/>
            <person name="Peng D.H."/>
            <person name="Luo Y.B."/>
            <person name="Zou S.Q."/>
            <person name="Chen S.P."/>
            <person name="Lan S."/>
            <person name="Tsai W.C."/>
            <person name="Van de Peer Y."/>
            <person name="Liu Z.J."/>
        </authorList>
    </citation>
    <scope>NUCLEOTIDE SEQUENCE [LARGE SCALE GENOMIC DNA]</scope>
    <source>
        <strain evidence="1">Lor288</strain>
    </source>
</reference>
<keyword evidence="2" id="KW-1185">Reference proteome</keyword>
<gene>
    <name evidence="1" type="primary">PDR2</name>
    <name evidence="1" type="ORF">KSP40_PGU011669</name>
</gene>
<name>A0ABR2N5V2_9ASPA</name>
<organism evidence="1 2">
    <name type="scientific">Platanthera guangdongensis</name>
    <dbReference type="NCBI Taxonomy" id="2320717"/>
    <lineage>
        <taxon>Eukaryota</taxon>
        <taxon>Viridiplantae</taxon>
        <taxon>Streptophyta</taxon>
        <taxon>Embryophyta</taxon>
        <taxon>Tracheophyta</taxon>
        <taxon>Spermatophyta</taxon>
        <taxon>Magnoliopsida</taxon>
        <taxon>Liliopsida</taxon>
        <taxon>Asparagales</taxon>
        <taxon>Orchidaceae</taxon>
        <taxon>Orchidoideae</taxon>
        <taxon>Orchideae</taxon>
        <taxon>Orchidinae</taxon>
        <taxon>Platanthera</taxon>
    </lineage>
</organism>
<evidence type="ECO:0000313" key="1">
    <source>
        <dbReference type="EMBL" id="KAK8971528.1"/>
    </source>
</evidence>
<protein>
    <submittedName>
        <fullName evidence="1">Pleiotropic drug resistance protein 2</fullName>
    </submittedName>
</protein>
<proteinExistence type="predicted"/>
<dbReference type="Proteomes" id="UP001412067">
    <property type="component" value="Unassembled WGS sequence"/>
</dbReference>
<sequence length="126" mass="14560">MASIRSIDADNIVHSNSSRRSWISTSFRNPSDVFHKNAVAVEDEEESLQRAALEKLPTYNKMRLPMLPKVDDAGNVIDSEINLMNLDVQARKIFFNQIMKTAGVDTELFLKRLRDRFDQLSLIRRH</sequence>
<evidence type="ECO:0000313" key="2">
    <source>
        <dbReference type="Proteomes" id="UP001412067"/>
    </source>
</evidence>
<dbReference type="EMBL" id="JBBWWR010000001">
    <property type="protein sequence ID" value="KAK8971528.1"/>
    <property type="molecule type" value="Genomic_DNA"/>
</dbReference>